<evidence type="ECO:0000313" key="2">
    <source>
        <dbReference type="Proteomes" id="UP000295293"/>
    </source>
</evidence>
<evidence type="ECO:0000313" key="1">
    <source>
        <dbReference type="EMBL" id="TDR45716.1"/>
    </source>
</evidence>
<gene>
    <name evidence="1" type="ORF">DFR29_104144</name>
</gene>
<dbReference type="Proteomes" id="UP000295293">
    <property type="component" value="Unassembled WGS sequence"/>
</dbReference>
<proteinExistence type="predicted"/>
<sequence length="163" mass="18377">MGAIEVRRTPREAADTLAQRRAAADARANQAIDILRLTADSRRHQAAIDVLQRILLRGRVMRFDTLAQILEPQPWVTDAQGYLMDHVLTAETAILEHVCEAALFEVLALPDALEKPWADVEQRKKWSELYAATLRALADRADDAMRAMREAAALRQALERPEQ</sequence>
<name>A0A4V3DMS4_9GAMM</name>
<protein>
    <submittedName>
        <fullName evidence="1">Uncharacterized protein</fullName>
    </submittedName>
</protein>
<dbReference type="EMBL" id="SNZH01000004">
    <property type="protein sequence ID" value="TDR45716.1"/>
    <property type="molecule type" value="Genomic_DNA"/>
</dbReference>
<accession>A0A4V3DMS4</accession>
<comment type="caution">
    <text evidence="1">The sequence shown here is derived from an EMBL/GenBank/DDBJ whole genome shotgun (WGS) entry which is preliminary data.</text>
</comment>
<organism evidence="1 2">
    <name type="scientific">Tahibacter aquaticus</name>
    <dbReference type="NCBI Taxonomy" id="520092"/>
    <lineage>
        <taxon>Bacteria</taxon>
        <taxon>Pseudomonadati</taxon>
        <taxon>Pseudomonadota</taxon>
        <taxon>Gammaproteobacteria</taxon>
        <taxon>Lysobacterales</taxon>
        <taxon>Rhodanobacteraceae</taxon>
        <taxon>Tahibacter</taxon>
    </lineage>
</organism>
<keyword evidence="2" id="KW-1185">Reference proteome</keyword>
<dbReference type="AlphaFoldDB" id="A0A4V3DMS4"/>
<reference evidence="1 2" key="1">
    <citation type="submission" date="2019-03" db="EMBL/GenBank/DDBJ databases">
        <title>Genomic Encyclopedia of Type Strains, Phase IV (KMG-IV): sequencing the most valuable type-strain genomes for metagenomic binning, comparative biology and taxonomic classification.</title>
        <authorList>
            <person name="Goeker M."/>
        </authorList>
    </citation>
    <scope>NUCLEOTIDE SEQUENCE [LARGE SCALE GENOMIC DNA]</scope>
    <source>
        <strain evidence="1 2">DSM 21667</strain>
    </source>
</reference>